<dbReference type="InterPro" id="IPR038718">
    <property type="entry name" value="SNF2-like_sf"/>
</dbReference>
<evidence type="ECO:0000256" key="2">
    <source>
        <dbReference type="ARBA" id="ARBA00022806"/>
    </source>
</evidence>
<evidence type="ECO:0000313" key="6">
    <source>
        <dbReference type="EMBL" id="OLQ88729.1"/>
    </source>
</evidence>
<dbReference type="InterPro" id="IPR014001">
    <property type="entry name" value="Helicase_ATP-bd"/>
</dbReference>
<dbReference type="InterPro" id="IPR000330">
    <property type="entry name" value="SNF2_N"/>
</dbReference>
<sequence length="1029" mass="115759">MSSVRVGALVKSPTAFRGIGKIVSINAQDQSATIGFFASPLRPLDSTIDVPASELRAVTSLGLNTEVFVQFPGSHSWKMGHYQGERPNEQALISFSREVKGVYDFGDLFIPNAYPAKEFVVGEFLKGQGTSSPFLCNALANFYQEYFSQRRSCRSISALLSSSVELEKHQLAAVYEVLKDSEKKYLLCDEVGLGKTIEAGFIIRQHVLERGRESKVLILVPDALTQQWERELSDRFHLGSLLNTDEDNADPNVHILTYTQALTYTFEPTMVVIDEAHQISSYPFNGNWLEKELFVAISKLANHSGVTLLLTGTPMAGHDSAYLALLHLLNGDDFPLTDRTIELFNKLLPIQDRIRELSRIFVPENEDFLLYTSLNDLLDLEIGDPNVDEMAEALLPQVNMFALEKDLELRDRLIGELSSYLNNKCLFSYRMIRTSRSTGLLDNDANEIENLFPGLNPVQTVIWNAPNNEAYLDEHFEQYRSEMVGNDTFKQLNISQFKQLVEALLTSPISFKSEVDRYLKTVTSTSDELSYWQYMLEQSDREQLSKNKATVFALTKWLEDMPDGKAVIFCGDCLTADNVYQFLVDNISTGVERHQQGKTPDFVTDSGVRVLVCDEKGEDGLNLQGQRRLAIHYSMPMEISRIEQRNGRLNRYSALSTGVHPIDTMILSTQRPTLYSKWLQALTMGVGCFSHYRANIQDEIDTLLNQEVWPAVWEEGYLAFEDAQVKLKDKTKQTYEHLDIIAKLATVDTDAEKAEKLLAEMRQDDENFEESSALTEWITQGILFQKLRGETQDLYRFKYASGLTKMRSSTLIDKCIVGLDIEASDYSSPVTQELSLSRVNSVRNGSYPLRYGQPFVDAIAEASLLSPLGNCSAIIRKLPFNQEPKLCFVPQWLVEGEAGSTSEQITVDAIFPPVVFQEVFGESGDLIPPNMATLVRGAYSTKNGRVEIGGNQVPYQDTNITIQADDSNTDLWQLIESLVSKDRFISALDLVLVKSKALAIEKFEQQSEFVDVVSKAKLLTLKYVLLIGS</sequence>
<keyword evidence="3" id="KW-0175">Coiled coil</keyword>
<dbReference type="PROSITE" id="PS51194">
    <property type="entry name" value="HELICASE_CTER"/>
    <property type="match status" value="1"/>
</dbReference>
<protein>
    <recommendedName>
        <fullName evidence="8">Helicase SNF2</fullName>
    </recommendedName>
</protein>
<evidence type="ECO:0008006" key="8">
    <source>
        <dbReference type="Google" id="ProtNLM"/>
    </source>
</evidence>
<keyword evidence="2" id="KW-0067">ATP-binding</keyword>
<keyword evidence="7" id="KW-1185">Reference proteome</keyword>
<feature type="domain" description="Helicase C-terminal" evidence="5">
    <location>
        <begin position="553"/>
        <end position="708"/>
    </location>
</feature>
<dbReference type="SMART" id="SM00487">
    <property type="entry name" value="DEXDc"/>
    <property type="match status" value="1"/>
</dbReference>
<keyword evidence="2" id="KW-0547">Nucleotide-binding</keyword>
<evidence type="ECO:0000256" key="1">
    <source>
        <dbReference type="ARBA" id="ARBA00022801"/>
    </source>
</evidence>
<dbReference type="PANTHER" id="PTHR45766">
    <property type="entry name" value="DNA ANNEALING HELICASE AND ENDONUCLEASE ZRANB3 FAMILY MEMBER"/>
    <property type="match status" value="1"/>
</dbReference>
<comment type="caution">
    <text evidence="6">The sequence shown here is derived from an EMBL/GenBank/DDBJ whole genome shotgun (WGS) entry which is preliminary data.</text>
</comment>
<proteinExistence type="predicted"/>
<dbReference type="NCBIfam" id="NF041062">
    <property type="entry name" value="DpdE"/>
    <property type="match status" value="1"/>
</dbReference>
<dbReference type="Gene3D" id="3.40.50.10810">
    <property type="entry name" value="Tandem AAA-ATPase domain"/>
    <property type="match status" value="1"/>
</dbReference>
<dbReference type="RefSeq" id="WP_075651010.1">
    <property type="nucleotide sequence ID" value="NZ_AP019657.1"/>
</dbReference>
<dbReference type="EMBL" id="MJMI01000112">
    <property type="protein sequence ID" value="OLQ88729.1"/>
    <property type="molecule type" value="Genomic_DNA"/>
</dbReference>
<dbReference type="Gene3D" id="3.40.50.300">
    <property type="entry name" value="P-loop containing nucleotide triphosphate hydrolases"/>
    <property type="match status" value="1"/>
</dbReference>
<dbReference type="Pfam" id="PF00176">
    <property type="entry name" value="SNF2-rel_dom"/>
    <property type="match status" value="1"/>
</dbReference>
<gene>
    <name evidence="6" type="ORF">BIY21_16055</name>
</gene>
<keyword evidence="2" id="KW-0347">Helicase</keyword>
<dbReference type="PANTHER" id="PTHR45766:SF6">
    <property type="entry name" value="SWI_SNF-RELATED MATRIX-ASSOCIATED ACTIN-DEPENDENT REGULATOR OF CHROMATIN SUBFAMILY A-LIKE PROTEIN 1"/>
    <property type="match status" value="1"/>
</dbReference>
<evidence type="ECO:0000259" key="4">
    <source>
        <dbReference type="PROSITE" id="PS51192"/>
    </source>
</evidence>
<name>A0ABX3FAZ2_9VIBR</name>
<evidence type="ECO:0000313" key="7">
    <source>
        <dbReference type="Proteomes" id="UP000186206"/>
    </source>
</evidence>
<dbReference type="InterPro" id="IPR001650">
    <property type="entry name" value="Helicase_C-like"/>
</dbReference>
<reference evidence="6 7" key="1">
    <citation type="submission" date="2016-09" db="EMBL/GenBank/DDBJ databases">
        <title>Genomic Taxonomy of the Vibrionaceae.</title>
        <authorList>
            <person name="Gonzalez-Castillo A."/>
            <person name="Gomez-Gil B."/>
            <person name="Enciso-Ibarra K."/>
        </authorList>
    </citation>
    <scope>NUCLEOTIDE SEQUENCE [LARGE SCALE GENOMIC DNA]</scope>
    <source>
        <strain evidence="6 7">CAIM 1731</strain>
    </source>
</reference>
<dbReference type="PROSITE" id="PS51192">
    <property type="entry name" value="HELICASE_ATP_BIND_1"/>
    <property type="match status" value="1"/>
</dbReference>
<dbReference type="SUPFAM" id="SSF52540">
    <property type="entry name" value="P-loop containing nucleoside triphosphate hydrolases"/>
    <property type="match status" value="2"/>
</dbReference>
<organism evidence="6 7">
    <name type="scientific">Vibrio ponticus</name>
    <dbReference type="NCBI Taxonomy" id="265668"/>
    <lineage>
        <taxon>Bacteria</taxon>
        <taxon>Pseudomonadati</taxon>
        <taxon>Pseudomonadota</taxon>
        <taxon>Gammaproteobacteria</taxon>
        <taxon>Vibrionales</taxon>
        <taxon>Vibrionaceae</taxon>
        <taxon>Vibrio</taxon>
    </lineage>
</organism>
<dbReference type="InterPro" id="IPR027417">
    <property type="entry name" value="P-loop_NTPase"/>
</dbReference>
<keyword evidence="1" id="KW-0378">Hydrolase</keyword>
<feature type="domain" description="Helicase ATP-binding" evidence="4">
    <location>
        <begin position="176"/>
        <end position="332"/>
    </location>
</feature>
<dbReference type="Proteomes" id="UP000186206">
    <property type="component" value="Unassembled WGS sequence"/>
</dbReference>
<feature type="coiled-coil region" evidence="3">
    <location>
        <begin position="744"/>
        <end position="771"/>
    </location>
</feature>
<accession>A0ABX3FAZ2</accession>
<evidence type="ECO:0000256" key="3">
    <source>
        <dbReference type="SAM" id="Coils"/>
    </source>
</evidence>
<evidence type="ECO:0000259" key="5">
    <source>
        <dbReference type="PROSITE" id="PS51194"/>
    </source>
</evidence>